<dbReference type="InterPro" id="IPR015590">
    <property type="entry name" value="Aldehyde_DH_dom"/>
</dbReference>
<reference evidence="6" key="1">
    <citation type="journal article" date="2021" name="Sci. Adv.">
        <title>The American lobster genome reveals insights on longevity, neural, and immune adaptations.</title>
        <authorList>
            <person name="Polinski J.M."/>
            <person name="Zimin A.V."/>
            <person name="Clark K.F."/>
            <person name="Kohn A.B."/>
            <person name="Sadowski N."/>
            <person name="Timp W."/>
            <person name="Ptitsyn A."/>
            <person name="Khanna P."/>
            <person name="Romanova D.Y."/>
            <person name="Williams P."/>
            <person name="Greenwood S.J."/>
            <person name="Moroz L.L."/>
            <person name="Walt D.R."/>
            <person name="Bodnar A.G."/>
        </authorList>
    </citation>
    <scope>NUCLEOTIDE SEQUENCE</scope>
    <source>
        <strain evidence="6">GMGI-L3</strain>
    </source>
</reference>
<protein>
    <recommendedName>
        <fullName evidence="4">aldehyde dehydrogenase (NAD(+))</fullName>
        <ecNumber evidence="4">1.2.1.3</ecNumber>
    </recommendedName>
</protein>
<dbReference type="InterPro" id="IPR016161">
    <property type="entry name" value="Ald_DH/histidinol_DH"/>
</dbReference>
<dbReference type="FunFam" id="3.40.605.10:FF:000029">
    <property type="entry name" value="Aldehyde dehydrogenase, mitochondrial"/>
    <property type="match status" value="1"/>
</dbReference>
<dbReference type="InterPro" id="IPR016163">
    <property type="entry name" value="Ald_DH_C"/>
</dbReference>
<comment type="similarity">
    <text evidence="1">Belongs to the aldehyde dehydrogenase family.</text>
</comment>
<evidence type="ECO:0000313" key="6">
    <source>
        <dbReference type="EMBL" id="KAG7155968.1"/>
    </source>
</evidence>
<gene>
    <name evidence="6" type="primary">Aldh2-L1</name>
    <name evidence="6" type="ORF">Hamer_G012118</name>
</gene>
<dbReference type="InterPro" id="IPR016162">
    <property type="entry name" value="Ald_DH_N"/>
</dbReference>
<evidence type="ECO:0000256" key="4">
    <source>
        <dbReference type="ARBA" id="ARBA00024226"/>
    </source>
</evidence>
<dbReference type="PANTHER" id="PTHR11699">
    <property type="entry name" value="ALDEHYDE DEHYDROGENASE-RELATED"/>
    <property type="match status" value="1"/>
</dbReference>
<comment type="caution">
    <text evidence="6">The sequence shown here is derived from an EMBL/GenBank/DDBJ whole genome shotgun (WGS) entry which is preliminary data.</text>
</comment>
<accession>A0A8J5JKA8</accession>
<feature type="domain" description="Aldehyde dehydrogenase" evidence="5">
    <location>
        <begin position="53"/>
        <end position="271"/>
    </location>
</feature>
<proteinExistence type="inferred from homology"/>
<name>A0A8J5JKA8_HOMAM</name>
<dbReference type="Gene3D" id="3.40.605.10">
    <property type="entry name" value="Aldehyde Dehydrogenase, Chain A, domain 1"/>
    <property type="match status" value="2"/>
</dbReference>
<dbReference type="EC" id="1.2.1.3" evidence="4"/>
<organism evidence="6 7">
    <name type="scientific">Homarus americanus</name>
    <name type="common">American lobster</name>
    <dbReference type="NCBI Taxonomy" id="6706"/>
    <lineage>
        <taxon>Eukaryota</taxon>
        <taxon>Metazoa</taxon>
        <taxon>Ecdysozoa</taxon>
        <taxon>Arthropoda</taxon>
        <taxon>Crustacea</taxon>
        <taxon>Multicrustacea</taxon>
        <taxon>Malacostraca</taxon>
        <taxon>Eumalacostraca</taxon>
        <taxon>Eucarida</taxon>
        <taxon>Decapoda</taxon>
        <taxon>Pleocyemata</taxon>
        <taxon>Astacidea</taxon>
        <taxon>Nephropoidea</taxon>
        <taxon>Nephropidae</taxon>
        <taxon>Homarus</taxon>
    </lineage>
</organism>
<sequence>MLRNVLRHSSFLKAAARANLPSAAAYSAPAIPEPITSPDIPYTGVFINNEFHKSESGKQFPTINPATGEVITMVEEGDKADVEKAVKAARQAFELNSDWRQMDAYDRGQLLNRLADLIERDAVYLASLETLDNGKPYSNSFMVDVALVVKNLRYFAGWADKIHGQTIPTDGPHFAYTRHEPIGVCGQIIPWNFPLLMQAWKFGPALATGNTIVMKLAEQTPLTGLYVAKLVAEAGFPAGVVNVIPGYGPSAGAAIASHMDVDKVAFTGSTEGQCCCAGTRIFVEDAIYDEFVERSVERAKIRQVGDPFDLKTEQGPQVDEEQMNKILSLIESGKKEGAKMCFGGKRVGEKGYFIEPTVFADIFGPVQQIMRFSDINDVIKRANATVYGLAAAVFTKDLDKANMFAQGLRAGTVWINCYDVLNAQTPFGGYKMSGQGRENSEYALRNYYEVKAVITKLPVKNA</sequence>
<evidence type="ECO:0000256" key="2">
    <source>
        <dbReference type="ARBA" id="ARBA00023002"/>
    </source>
</evidence>
<keyword evidence="3" id="KW-0520">NAD</keyword>
<keyword evidence="2" id="KW-0560">Oxidoreductase</keyword>
<dbReference type="AlphaFoldDB" id="A0A8J5JKA8"/>
<evidence type="ECO:0000313" key="7">
    <source>
        <dbReference type="Proteomes" id="UP000747542"/>
    </source>
</evidence>
<dbReference type="GO" id="GO:0004029">
    <property type="term" value="F:aldehyde dehydrogenase (NAD+) activity"/>
    <property type="evidence" value="ECO:0007669"/>
    <property type="project" value="UniProtKB-EC"/>
</dbReference>
<evidence type="ECO:0000259" key="5">
    <source>
        <dbReference type="Pfam" id="PF00171"/>
    </source>
</evidence>
<dbReference type="EMBL" id="JAHLQT010040257">
    <property type="protein sequence ID" value="KAG7155968.1"/>
    <property type="molecule type" value="Genomic_DNA"/>
</dbReference>
<dbReference type="Proteomes" id="UP000747542">
    <property type="component" value="Unassembled WGS sequence"/>
</dbReference>
<dbReference type="FunFam" id="3.40.309.10:FF:000001">
    <property type="entry name" value="Mitochondrial aldehyde dehydrogenase 2"/>
    <property type="match status" value="1"/>
</dbReference>
<evidence type="ECO:0000256" key="3">
    <source>
        <dbReference type="ARBA" id="ARBA00023027"/>
    </source>
</evidence>
<evidence type="ECO:0000256" key="1">
    <source>
        <dbReference type="ARBA" id="ARBA00009986"/>
    </source>
</evidence>
<dbReference type="SUPFAM" id="SSF53720">
    <property type="entry name" value="ALDH-like"/>
    <property type="match status" value="1"/>
</dbReference>
<keyword evidence="7" id="KW-1185">Reference proteome</keyword>
<dbReference type="Gene3D" id="3.40.309.10">
    <property type="entry name" value="Aldehyde Dehydrogenase, Chain A, domain 2"/>
    <property type="match status" value="1"/>
</dbReference>
<dbReference type="Pfam" id="PF00171">
    <property type="entry name" value="Aldedh"/>
    <property type="match status" value="1"/>
</dbReference>